<gene>
    <name evidence="1" type="ORF">GCM10010842_37540</name>
</gene>
<organism evidence="1 2">
    <name type="scientific">Deinococcus daejeonensis</name>
    <dbReference type="NCBI Taxonomy" id="1007098"/>
    <lineage>
        <taxon>Bacteria</taxon>
        <taxon>Thermotogati</taxon>
        <taxon>Deinococcota</taxon>
        <taxon>Deinococci</taxon>
        <taxon>Deinococcales</taxon>
        <taxon>Deinococcaceae</taxon>
        <taxon>Deinococcus</taxon>
    </lineage>
</organism>
<keyword evidence="2" id="KW-1185">Reference proteome</keyword>
<dbReference type="EMBL" id="BMOR01000034">
    <property type="protein sequence ID" value="GGN46728.1"/>
    <property type="molecule type" value="Genomic_DNA"/>
</dbReference>
<protein>
    <submittedName>
        <fullName evidence="1">Uncharacterized protein</fullName>
    </submittedName>
</protein>
<evidence type="ECO:0000313" key="1">
    <source>
        <dbReference type="EMBL" id="GGN46728.1"/>
    </source>
</evidence>
<comment type="caution">
    <text evidence="1">The sequence shown here is derived from an EMBL/GenBank/DDBJ whole genome shotgun (WGS) entry which is preliminary data.</text>
</comment>
<accession>A0ABQ2JH25</accession>
<dbReference type="Proteomes" id="UP000645517">
    <property type="component" value="Unassembled WGS sequence"/>
</dbReference>
<evidence type="ECO:0000313" key="2">
    <source>
        <dbReference type="Proteomes" id="UP000645517"/>
    </source>
</evidence>
<sequence length="99" mass="10725">MPLASSVMCQGFASALPGSRYEAFIIARPFAQVRAQVAQVQATVNRTARPRVSAVRVLPDLARNAAVSFQYGPSLLLDAAEFHLFALGPKTELCLSYTR</sequence>
<proteinExistence type="predicted"/>
<name>A0ABQ2JH25_9DEIO</name>
<reference evidence="2" key="1">
    <citation type="journal article" date="2019" name="Int. J. Syst. Evol. Microbiol.">
        <title>The Global Catalogue of Microorganisms (GCM) 10K type strain sequencing project: providing services to taxonomists for standard genome sequencing and annotation.</title>
        <authorList>
            <consortium name="The Broad Institute Genomics Platform"/>
            <consortium name="The Broad Institute Genome Sequencing Center for Infectious Disease"/>
            <person name="Wu L."/>
            <person name="Ma J."/>
        </authorList>
    </citation>
    <scope>NUCLEOTIDE SEQUENCE [LARGE SCALE GENOMIC DNA]</scope>
    <source>
        <strain evidence="2">JCM 16918</strain>
    </source>
</reference>